<sequence>MFDNFIKLIIGDLDKKREYKQMVKRVNALPKDYNFAFKKIQNYIYTVGAPDGNTTIFKDMTIFEDLLDLFEVSAADGRNVIDVIGSDVDKFCNELMSSYNTDSETLGEKLNKEIMERFNNGGKNNDKAY</sequence>
<dbReference type="Proteomes" id="UP000473681">
    <property type="component" value="Unassembled WGS sequence"/>
</dbReference>
<proteinExistence type="predicted"/>
<dbReference type="Pfam" id="PF06304">
    <property type="entry name" value="DUF1048"/>
    <property type="match status" value="1"/>
</dbReference>
<accession>A0A0L9Y9Y6</accession>
<gene>
    <name evidence="1" type="ORF">FC774_06165</name>
    <name evidence="2" type="ORF">FDB51_06320</name>
</gene>
<dbReference type="Proteomes" id="UP000476820">
    <property type="component" value="Unassembled WGS sequence"/>
</dbReference>
<dbReference type="EMBL" id="SWOV01000011">
    <property type="protein sequence ID" value="NFF87456.1"/>
    <property type="molecule type" value="Genomic_DNA"/>
</dbReference>
<dbReference type="RefSeq" id="WP_053342207.1">
    <property type="nucleotide sequence ID" value="NZ_LFPA01000102.1"/>
</dbReference>
<evidence type="ECO:0000313" key="4">
    <source>
        <dbReference type="Proteomes" id="UP000476820"/>
    </source>
</evidence>
<evidence type="ECO:0000313" key="2">
    <source>
        <dbReference type="EMBL" id="NFN34756.1"/>
    </source>
</evidence>
<dbReference type="OrthoDB" id="2087617at2"/>
<evidence type="ECO:0000313" key="1">
    <source>
        <dbReference type="EMBL" id="NFF87456.1"/>
    </source>
</evidence>
<organism evidence="1 4">
    <name type="scientific">Clostridium botulinum</name>
    <dbReference type="NCBI Taxonomy" id="1491"/>
    <lineage>
        <taxon>Bacteria</taxon>
        <taxon>Bacillati</taxon>
        <taxon>Bacillota</taxon>
        <taxon>Clostridia</taxon>
        <taxon>Eubacteriales</taxon>
        <taxon>Clostridiaceae</taxon>
        <taxon>Clostridium</taxon>
    </lineage>
</organism>
<dbReference type="InterPro" id="IPR008316">
    <property type="entry name" value="UCP029876"/>
</dbReference>
<dbReference type="EMBL" id="SWVK01000006">
    <property type="protein sequence ID" value="NFN34756.1"/>
    <property type="molecule type" value="Genomic_DNA"/>
</dbReference>
<name>A0A0L9Y9Y6_CLOBO</name>
<dbReference type="SUPFAM" id="SSF158560">
    <property type="entry name" value="BH3980-like"/>
    <property type="match status" value="1"/>
</dbReference>
<dbReference type="AlphaFoldDB" id="A0A0L9Y9Y6"/>
<dbReference type="Gene3D" id="1.10.1900.10">
    <property type="entry name" value="c-terminal domain of poly(a) binding protein"/>
    <property type="match status" value="1"/>
</dbReference>
<evidence type="ECO:0000313" key="3">
    <source>
        <dbReference type="Proteomes" id="UP000473681"/>
    </source>
</evidence>
<comment type="caution">
    <text evidence="1">The sequence shown here is derived from an EMBL/GenBank/DDBJ whole genome shotgun (WGS) entry which is preliminary data.</text>
</comment>
<protein>
    <submittedName>
        <fullName evidence="1">DUF1048 domain-containing protein</fullName>
    </submittedName>
</protein>
<reference evidence="3 4" key="1">
    <citation type="submission" date="2019-04" db="EMBL/GenBank/DDBJ databases">
        <title>Genome sequencing of Clostridium botulinum Groups I-IV and Clostridium butyricum.</title>
        <authorList>
            <person name="Brunt J."/>
            <person name="Van Vliet A.H.M."/>
            <person name="Stringer S.C."/>
            <person name="Carter A.T."/>
            <person name="Peck M.W."/>
        </authorList>
    </citation>
    <scope>NUCLEOTIDE SEQUENCE [LARGE SCALE GENOMIC DNA]</scope>
    <source>
        <strain evidence="1 4">1605</strain>
        <strain evidence="2 3">CB-K-33E</strain>
    </source>
</reference>